<keyword evidence="3 6" id="KW-1133">Transmembrane helix</keyword>
<dbReference type="Proteomes" id="UP000267251">
    <property type="component" value="Unassembled WGS sequence"/>
</dbReference>
<feature type="transmembrane region" description="Helical" evidence="6">
    <location>
        <begin position="181"/>
        <end position="203"/>
    </location>
</feature>
<accession>A0A4P9Y9X7</accession>
<sequence>MPDGPASHILGGVSTTEQFYIRATCIPLNIISLIACVLVLLAYTAARIYRPQLTDRVSLRLTIGLTVADLLFASFQIIGLSPVRTNTSLCAASVWGYVASSLLATFLTVCLAFNLHVVFVSGARNTHSYERWYFLVSLLAAVLISLAPFIGKRYGFDDKEQTCWFRDVESGIGLLWAWLTLYLWVILGILYCTLAVSVILLHLHRGKRKMQHRQIVGIPTENDSTGPESPPSKEERRPSVQGRRKNVPALPPSPNAIVLNRIVTRLIMYPVVLVVAQSLNVAVEMSAFDSGSYNFPLYLASFIATSSQGLLNSLVFLVDPAVRTCWRCVRRDLIKNYGMDYNPSQPPRRHPWFAAILHWWVKVWLVRVDEEIGQDPSPSPHPSPPKQPMTRPGVNGLGKGTMGRVNPSVGSSRPSRRDGAGRFERVPGRLAHPIHPSRRAFPVAPGPSRLHMTDKDLDRASSGRGEPTWVAQGEEGRWYGTPAPIPKALVRDLTHDTMGHAEGKTLRSLPSSRSTSQVERPTPPETRWFEGVRVQSKPIAPSQGKASGGKERNGENEEEEEIGMTGQIVILDSGSQNPSTLGDIEAGQGVSGSAEQHRLAMALI</sequence>
<dbReference type="GO" id="GO:0007189">
    <property type="term" value="P:adenylate cyclase-activating G protein-coupled receptor signaling pathway"/>
    <property type="evidence" value="ECO:0007669"/>
    <property type="project" value="TreeGrafter"/>
</dbReference>
<evidence type="ECO:0000256" key="3">
    <source>
        <dbReference type="ARBA" id="ARBA00022989"/>
    </source>
</evidence>
<feature type="compositionally biased region" description="Basic and acidic residues" evidence="5">
    <location>
        <begin position="415"/>
        <end position="427"/>
    </location>
</feature>
<evidence type="ECO:0000313" key="8">
    <source>
        <dbReference type="Proteomes" id="UP000267251"/>
    </source>
</evidence>
<feature type="transmembrane region" description="Helical" evidence="6">
    <location>
        <begin position="132"/>
        <end position="150"/>
    </location>
</feature>
<comment type="subcellular location">
    <subcellularLocation>
        <location evidence="1">Membrane</location>
        <topology evidence="1">Multi-pass membrane protein</topology>
    </subcellularLocation>
</comment>
<protein>
    <recommendedName>
        <fullName evidence="9">G-protein coupled receptors family 2 profile 2 domain-containing protein</fullName>
    </recommendedName>
</protein>
<evidence type="ECO:0000256" key="6">
    <source>
        <dbReference type="SAM" id="Phobius"/>
    </source>
</evidence>
<organism evidence="7 8">
    <name type="scientific">Piptocephalis cylindrospora</name>
    <dbReference type="NCBI Taxonomy" id="1907219"/>
    <lineage>
        <taxon>Eukaryota</taxon>
        <taxon>Fungi</taxon>
        <taxon>Fungi incertae sedis</taxon>
        <taxon>Zoopagomycota</taxon>
        <taxon>Zoopagomycotina</taxon>
        <taxon>Zoopagomycetes</taxon>
        <taxon>Zoopagales</taxon>
        <taxon>Piptocephalidaceae</taxon>
        <taxon>Piptocephalis</taxon>
    </lineage>
</organism>
<proteinExistence type="predicted"/>
<feature type="region of interest" description="Disordered" evidence="5">
    <location>
        <begin position="373"/>
        <end position="468"/>
    </location>
</feature>
<dbReference type="EMBL" id="KZ987785">
    <property type="protein sequence ID" value="RKP14840.1"/>
    <property type="molecule type" value="Genomic_DNA"/>
</dbReference>
<dbReference type="OrthoDB" id="5599286at2759"/>
<feature type="region of interest" description="Disordered" evidence="5">
    <location>
        <begin position="501"/>
        <end position="593"/>
    </location>
</feature>
<dbReference type="PANTHER" id="PTHR23112">
    <property type="entry name" value="G PROTEIN-COUPLED RECEPTOR 157-RELATED"/>
    <property type="match status" value="1"/>
</dbReference>
<evidence type="ECO:0008006" key="9">
    <source>
        <dbReference type="Google" id="ProtNLM"/>
    </source>
</evidence>
<keyword evidence="8" id="KW-1185">Reference proteome</keyword>
<feature type="compositionally biased region" description="Pro residues" evidence="5">
    <location>
        <begin position="377"/>
        <end position="387"/>
    </location>
</feature>
<dbReference type="GO" id="GO:0004930">
    <property type="term" value="F:G protein-coupled receptor activity"/>
    <property type="evidence" value="ECO:0007669"/>
    <property type="project" value="TreeGrafter"/>
</dbReference>
<evidence type="ECO:0000313" key="7">
    <source>
        <dbReference type="EMBL" id="RKP14840.1"/>
    </source>
</evidence>
<feature type="transmembrane region" description="Helical" evidence="6">
    <location>
        <begin position="57"/>
        <end position="78"/>
    </location>
</feature>
<evidence type="ECO:0000256" key="5">
    <source>
        <dbReference type="SAM" id="MobiDB-lite"/>
    </source>
</evidence>
<evidence type="ECO:0000256" key="4">
    <source>
        <dbReference type="ARBA" id="ARBA00023136"/>
    </source>
</evidence>
<feature type="compositionally biased region" description="Low complexity" evidence="5">
    <location>
        <begin position="506"/>
        <end position="516"/>
    </location>
</feature>
<dbReference type="PANTHER" id="PTHR23112:SF0">
    <property type="entry name" value="TRANSMEMBRANE PROTEIN 116"/>
    <property type="match status" value="1"/>
</dbReference>
<feature type="transmembrane region" description="Helical" evidence="6">
    <location>
        <begin position="20"/>
        <end position="45"/>
    </location>
</feature>
<dbReference type="GO" id="GO:0005886">
    <property type="term" value="C:plasma membrane"/>
    <property type="evidence" value="ECO:0007669"/>
    <property type="project" value="TreeGrafter"/>
</dbReference>
<name>A0A4P9Y9X7_9FUNG</name>
<feature type="compositionally biased region" description="Basic and acidic residues" evidence="5">
    <location>
        <begin position="451"/>
        <end position="461"/>
    </location>
</feature>
<reference evidence="8" key="1">
    <citation type="journal article" date="2018" name="Nat. Microbiol.">
        <title>Leveraging single-cell genomics to expand the fungal tree of life.</title>
        <authorList>
            <person name="Ahrendt S.R."/>
            <person name="Quandt C.A."/>
            <person name="Ciobanu D."/>
            <person name="Clum A."/>
            <person name="Salamov A."/>
            <person name="Andreopoulos B."/>
            <person name="Cheng J.F."/>
            <person name="Woyke T."/>
            <person name="Pelin A."/>
            <person name="Henrissat B."/>
            <person name="Reynolds N.K."/>
            <person name="Benny G.L."/>
            <person name="Smith M.E."/>
            <person name="James T.Y."/>
            <person name="Grigoriev I.V."/>
        </authorList>
    </citation>
    <scope>NUCLEOTIDE SEQUENCE [LARGE SCALE GENOMIC DNA]</scope>
</reference>
<gene>
    <name evidence="7" type="ORF">BJ684DRAFT_14867</name>
</gene>
<dbReference type="SUPFAM" id="SSF81321">
    <property type="entry name" value="Family A G protein-coupled receptor-like"/>
    <property type="match status" value="1"/>
</dbReference>
<feature type="transmembrane region" description="Helical" evidence="6">
    <location>
        <begin position="266"/>
        <end position="283"/>
    </location>
</feature>
<keyword evidence="4 6" id="KW-0472">Membrane</keyword>
<dbReference type="Gene3D" id="1.20.1070.10">
    <property type="entry name" value="Rhodopsin 7-helix transmembrane proteins"/>
    <property type="match status" value="1"/>
</dbReference>
<dbReference type="AlphaFoldDB" id="A0A4P9Y9X7"/>
<feature type="region of interest" description="Disordered" evidence="5">
    <location>
        <begin position="214"/>
        <end position="248"/>
    </location>
</feature>
<evidence type="ECO:0000256" key="1">
    <source>
        <dbReference type="ARBA" id="ARBA00004141"/>
    </source>
</evidence>
<feature type="transmembrane region" description="Helical" evidence="6">
    <location>
        <begin position="98"/>
        <end position="120"/>
    </location>
</feature>
<keyword evidence="2 6" id="KW-0812">Transmembrane</keyword>
<evidence type="ECO:0000256" key="2">
    <source>
        <dbReference type="ARBA" id="ARBA00022692"/>
    </source>
</evidence>